<dbReference type="RefSeq" id="WP_147210247.1">
    <property type="nucleotide sequence ID" value="NZ_BJYM01000007.1"/>
</dbReference>
<dbReference type="PANTHER" id="PTHR40446:SF2">
    <property type="entry name" value="N-ACETYLGLUCOSAMINE-1-PHOSPHODIESTER ALPHA-N-ACETYLGLUCOSAMINIDASE"/>
    <property type="match status" value="1"/>
</dbReference>
<reference evidence="2 3" key="1">
    <citation type="submission" date="2019-07" db="EMBL/GenBank/DDBJ databases">
        <title>Whole genome shotgun sequence of Oceanobacillus sojae NBRC 105379.</title>
        <authorList>
            <person name="Hosoyama A."/>
            <person name="Uohara A."/>
            <person name="Ohji S."/>
            <person name="Ichikawa N."/>
        </authorList>
    </citation>
    <scope>NUCLEOTIDE SEQUENCE [LARGE SCALE GENOMIC DNA]</scope>
    <source>
        <strain evidence="2 3">NBRC 105379</strain>
    </source>
</reference>
<dbReference type="EMBL" id="BJYM01000007">
    <property type="protein sequence ID" value="GEN87257.1"/>
    <property type="molecule type" value="Genomic_DNA"/>
</dbReference>
<sequence>MPRQDINPQWTRKTRNDINHNFTELYGEVDNFIEIITDEVVGNIINSAKILWESPVETYADLPLNEQEGVARMVRDTGKVYRFNGVGWVEIQEIDPTAINEVDSRLSKRIKDTFYYSEIKVNSLYDEISHTKYLLTAVPHADASGNVIKIQKGFANDYFDNGTEIPREFASRHGASLVTNASIFTSSKLAGIHIKEGVILQSTPYSTNWTLGFTEDNEMKMYPPDVSAEDILNDGVINAWTAFFPMITDGEPVGDEVWGVIGNPKIPNPRQVIAQMPNKDLLFLTCEGRINTSIGMTYEDCIRILSNLGVQNAYCLDGGGSAQTIHNNILLGNLIDDGLTKERPVYDFIYFKKPIDKANEVSNKDLGDISAIVKKLDNHFINKYSGDTFEGRMSFNDFMYLAKDKAIYGRTDGGDVERLLGWVNDRLYFGNSRTPLSFQTDRVITAVVNGQSHYVGVVPNNPEWIDVTTWLNGWQSREDRKVSYIKVQDKVTIRGWAVAGTNAGTGTSNPMFQLPAGYRPTQQLGFSTPVISGSREAQNVFIYPNGNVAVQYAFTNPGVNTGVEIDITFTTL</sequence>
<evidence type="ECO:0000313" key="3">
    <source>
        <dbReference type="Proteomes" id="UP000321558"/>
    </source>
</evidence>
<dbReference type="OrthoDB" id="2587776at2"/>
<evidence type="ECO:0000313" key="2">
    <source>
        <dbReference type="EMBL" id="GEN87257.1"/>
    </source>
</evidence>
<organism evidence="2 3">
    <name type="scientific">Oceanobacillus sojae</name>
    <dbReference type="NCBI Taxonomy" id="582851"/>
    <lineage>
        <taxon>Bacteria</taxon>
        <taxon>Bacillati</taxon>
        <taxon>Bacillota</taxon>
        <taxon>Bacilli</taxon>
        <taxon>Bacillales</taxon>
        <taxon>Bacillaceae</taxon>
        <taxon>Oceanobacillus</taxon>
    </lineage>
</organism>
<dbReference type="InterPro" id="IPR018711">
    <property type="entry name" value="NAGPA"/>
</dbReference>
<proteinExistence type="predicted"/>
<feature type="domain" description="Phosphodiester glycosidase" evidence="1">
    <location>
        <begin position="174"/>
        <end position="351"/>
    </location>
</feature>
<protein>
    <recommendedName>
        <fullName evidence="1">Phosphodiester glycosidase domain-containing protein</fullName>
    </recommendedName>
</protein>
<keyword evidence="3" id="KW-1185">Reference proteome</keyword>
<dbReference type="Pfam" id="PF09992">
    <property type="entry name" value="NAGPA"/>
    <property type="match status" value="1"/>
</dbReference>
<gene>
    <name evidence="2" type="ORF">OSO01_19960</name>
</gene>
<dbReference type="AlphaFoldDB" id="A0A511ZIJ4"/>
<dbReference type="Proteomes" id="UP000321558">
    <property type="component" value="Unassembled WGS sequence"/>
</dbReference>
<dbReference type="PANTHER" id="PTHR40446">
    <property type="entry name" value="N-ACETYLGLUCOSAMINE-1-PHOSPHODIESTER ALPHA-N-ACETYLGLUCOSAMINIDASE"/>
    <property type="match status" value="1"/>
</dbReference>
<comment type="caution">
    <text evidence="2">The sequence shown here is derived from an EMBL/GenBank/DDBJ whole genome shotgun (WGS) entry which is preliminary data.</text>
</comment>
<name>A0A511ZIJ4_9BACI</name>
<evidence type="ECO:0000259" key="1">
    <source>
        <dbReference type="Pfam" id="PF09992"/>
    </source>
</evidence>
<accession>A0A511ZIJ4</accession>